<keyword evidence="10" id="KW-1071">Ligand-gated ion channel</keyword>
<dbReference type="PANTHER" id="PTHR42643">
    <property type="entry name" value="IONOTROPIC RECEPTOR 20A-RELATED"/>
    <property type="match status" value="1"/>
</dbReference>
<reference evidence="14 15" key="1">
    <citation type="submission" date="2019-05" db="EMBL/GenBank/DDBJ databases">
        <title>Another draft genome of Portunus trituberculatus and its Hox gene families provides insights of decapod evolution.</title>
        <authorList>
            <person name="Jeong J.-H."/>
            <person name="Song I."/>
            <person name="Kim S."/>
            <person name="Choi T."/>
            <person name="Kim D."/>
            <person name="Ryu S."/>
            <person name="Kim W."/>
        </authorList>
    </citation>
    <scope>NUCLEOTIDE SEQUENCE [LARGE SCALE GENOMIC DNA]</scope>
    <source>
        <tissue evidence="14">Muscle</tissue>
    </source>
</reference>
<evidence type="ECO:0000256" key="8">
    <source>
        <dbReference type="ARBA" id="ARBA00023170"/>
    </source>
</evidence>
<name>A0A5B7GV30_PORTR</name>
<proteinExistence type="predicted"/>
<evidence type="ECO:0000256" key="2">
    <source>
        <dbReference type="ARBA" id="ARBA00022448"/>
    </source>
</evidence>
<dbReference type="OrthoDB" id="6349620at2759"/>
<evidence type="ECO:0000256" key="4">
    <source>
        <dbReference type="ARBA" id="ARBA00022692"/>
    </source>
</evidence>
<dbReference type="GO" id="GO:0015276">
    <property type="term" value="F:ligand-gated monoatomic ion channel activity"/>
    <property type="evidence" value="ECO:0007669"/>
    <property type="project" value="InterPro"/>
</dbReference>
<keyword evidence="7 12" id="KW-0472">Membrane</keyword>
<dbReference type="EMBL" id="VSRR010017925">
    <property type="protein sequence ID" value="MPC60808.1"/>
    <property type="molecule type" value="Genomic_DNA"/>
</dbReference>
<keyword evidence="2" id="KW-0813">Transport</keyword>
<comment type="caution">
    <text evidence="14">The sequence shown here is derived from an EMBL/GenBank/DDBJ whole genome shotgun (WGS) entry which is preliminary data.</text>
</comment>
<keyword evidence="9" id="KW-0325">Glycoprotein</keyword>
<evidence type="ECO:0000256" key="11">
    <source>
        <dbReference type="ARBA" id="ARBA00023303"/>
    </source>
</evidence>
<gene>
    <name evidence="14" type="primary">KBP_7</name>
    <name evidence="14" type="ORF">E2C01_054865</name>
</gene>
<evidence type="ECO:0000256" key="7">
    <source>
        <dbReference type="ARBA" id="ARBA00023136"/>
    </source>
</evidence>
<evidence type="ECO:0000256" key="6">
    <source>
        <dbReference type="ARBA" id="ARBA00023065"/>
    </source>
</evidence>
<dbReference type="SUPFAM" id="SSF53850">
    <property type="entry name" value="Periplasmic binding protein-like II"/>
    <property type="match status" value="1"/>
</dbReference>
<dbReference type="Proteomes" id="UP000324222">
    <property type="component" value="Unassembled WGS sequence"/>
</dbReference>
<keyword evidence="5 12" id="KW-1133">Transmembrane helix</keyword>
<evidence type="ECO:0000256" key="10">
    <source>
        <dbReference type="ARBA" id="ARBA00023286"/>
    </source>
</evidence>
<dbReference type="Pfam" id="PF10613">
    <property type="entry name" value="Lig_chan-Glu_bd"/>
    <property type="match status" value="1"/>
</dbReference>
<evidence type="ECO:0000256" key="9">
    <source>
        <dbReference type="ARBA" id="ARBA00023180"/>
    </source>
</evidence>
<keyword evidence="6" id="KW-0406">Ion transport</keyword>
<evidence type="ECO:0000256" key="5">
    <source>
        <dbReference type="ARBA" id="ARBA00022989"/>
    </source>
</evidence>
<comment type="subcellular location">
    <subcellularLocation>
        <location evidence="1">Cell membrane</location>
        <topology evidence="1">Multi-pass membrane protein</topology>
    </subcellularLocation>
</comment>
<dbReference type="Gene3D" id="3.40.190.10">
    <property type="entry name" value="Periplasmic binding protein-like II"/>
    <property type="match status" value="1"/>
</dbReference>
<keyword evidence="8 14" id="KW-0675">Receptor</keyword>
<accession>A0A5B7GV30</accession>
<sequence>MNVSPPQSVARRGNLQRLSFAACHARHCLLDMTTAATTLLALAAISRLLQAVFIGRSSDISERRIQEKQLQVLSEVVSGPARGKILALHLDAALPADIRQAVLGVEAVRREPHFILNLDLDHSHGKRSQKPVKAAALSHGFSCSSYILHVVVWITIQPEPLQWLWLHWKPRNLLLFSMGSSIDNSVLKYEALSSVEKLTLIRHLSAEADRGSDTLGVFTVLPFSSTGVQFLGPWERESFSSWEALFPDRFPSFQGYTFHIASRLDTESFFFLSKKNHWKKIRLGLNIVECLSAKLNFTYTTTKNSPDSKWGAFSNGVWNGVMGMIHRREKNFTINDLVIDINRGRDFDFSTTIYMDGFGVYLRSPDPLPNWMSIAKVFQGSVWLAVLFAFVASTCFTLLQVRRTSSITDAEKCKRNLYDAKFSRNLFFNTGAST</sequence>
<dbReference type="InterPro" id="IPR019594">
    <property type="entry name" value="Glu/Gly-bd"/>
</dbReference>
<dbReference type="PANTHER" id="PTHR42643:SF38">
    <property type="entry name" value="IONOTROPIC RECEPTOR 100A"/>
    <property type="match status" value="1"/>
</dbReference>
<dbReference type="InterPro" id="IPR052192">
    <property type="entry name" value="Insect_Ionotropic_Sensory_Rcpt"/>
</dbReference>
<dbReference type="GO" id="GO:0005886">
    <property type="term" value="C:plasma membrane"/>
    <property type="evidence" value="ECO:0007669"/>
    <property type="project" value="UniProtKB-SubCell"/>
</dbReference>
<keyword evidence="3" id="KW-1003">Cell membrane</keyword>
<dbReference type="AlphaFoldDB" id="A0A5B7GV30"/>
<feature type="domain" description="Ionotropic glutamate receptor L-glutamate and glycine-binding" evidence="13">
    <location>
        <begin position="285"/>
        <end position="365"/>
    </location>
</feature>
<evidence type="ECO:0000313" key="14">
    <source>
        <dbReference type="EMBL" id="MPC60808.1"/>
    </source>
</evidence>
<evidence type="ECO:0000259" key="13">
    <source>
        <dbReference type="Pfam" id="PF10613"/>
    </source>
</evidence>
<keyword evidence="4 12" id="KW-0812">Transmembrane</keyword>
<organism evidence="14 15">
    <name type="scientific">Portunus trituberculatus</name>
    <name type="common">Swimming crab</name>
    <name type="synonym">Neptunus trituberculatus</name>
    <dbReference type="NCBI Taxonomy" id="210409"/>
    <lineage>
        <taxon>Eukaryota</taxon>
        <taxon>Metazoa</taxon>
        <taxon>Ecdysozoa</taxon>
        <taxon>Arthropoda</taxon>
        <taxon>Crustacea</taxon>
        <taxon>Multicrustacea</taxon>
        <taxon>Malacostraca</taxon>
        <taxon>Eumalacostraca</taxon>
        <taxon>Eucarida</taxon>
        <taxon>Decapoda</taxon>
        <taxon>Pleocyemata</taxon>
        <taxon>Brachyura</taxon>
        <taxon>Eubrachyura</taxon>
        <taxon>Portunoidea</taxon>
        <taxon>Portunidae</taxon>
        <taxon>Portuninae</taxon>
        <taxon>Portunus</taxon>
    </lineage>
</organism>
<evidence type="ECO:0000256" key="3">
    <source>
        <dbReference type="ARBA" id="ARBA00022475"/>
    </source>
</evidence>
<evidence type="ECO:0000256" key="1">
    <source>
        <dbReference type="ARBA" id="ARBA00004651"/>
    </source>
</evidence>
<evidence type="ECO:0000256" key="12">
    <source>
        <dbReference type="SAM" id="Phobius"/>
    </source>
</evidence>
<keyword evidence="11" id="KW-0407">Ion channel</keyword>
<keyword evidence="15" id="KW-1185">Reference proteome</keyword>
<protein>
    <submittedName>
        <fullName evidence="14">Putative glutamate receptor</fullName>
    </submittedName>
</protein>
<feature type="transmembrane region" description="Helical" evidence="12">
    <location>
        <begin position="380"/>
        <end position="399"/>
    </location>
</feature>
<evidence type="ECO:0000313" key="15">
    <source>
        <dbReference type="Proteomes" id="UP000324222"/>
    </source>
</evidence>